<dbReference type="KEGG" id="gtt:GUITHDRAFT_104502"/>
<proteinExistence type="predicted"/>
<dbReference type="Proteomes" id="UP000011087">
    <property type="component" value="Unassembled WGS sequence"/>
</dbReference>
<evidence type="ECO:0000313" key="3">
    <source>
        <dbReference type="EnsemblProtists" id="EKX49541"/>
    </source>
</evidence>
<sequence length="1397" mass="153859">MKVRLFAGYLVLLSLVPILRAQKMKPLLGGSLQWNIDKKFADGTRLVNFALYSTFETDPLCTYTAGTNVVCNAYGAGVASVHGILCVRTIVSDDQGQLSLGNVYGAGDQRCPYLWGRSANATLRTCTYTNNVLCTDFQNSGIDTGTVPKIGIENDFQVITVQNSDDPTQTSRKLNYRSVVFGVKSHQIVVNDNVVGLVAYLMTVDGNPIDVTQGILLPRCVFFSISTGQVDLCSHTTRFFRDAAGGKLSYSFASSNDKYWLPSLLSAKFPGLAHLEKLSPALETYIPLCSRSTATSNSWRCAINPVNNYFAPVSGLPYMIEVPITPKTLYKSKTYKTSSNQNFNASQPPFIVPIYDFDGHMTTYYSPGFSSSVTSDKALKCWLGSTNDTTRACPSCSYDWPSKICTHAQSYTQPSTLPREQGIKYPTLGKICSSDSEGWCNTTWSTCRQMFDFDRNGYNQAGRFLKFDFDWVPVQGITENHVEYVYYNVSSTRQSFFTQHALAAVDFPFIDIDNPLDASGRDILEDHYYKVPAFLDSSSTFKKAFQASGSSQQIFSTFSCFAGSLNQPPEFYTSLDINRATKNLVHEVICTYATTCRMDLFALDFPIAADGTEDRTRLSTDTIRIESALGNGDKTWTCVGTGSLQCTYTLDTTERLLTDGYLPSVQGKIITRCFVAYDVHDAAACQSQRERCSCRSLPYCVKFKFQGNPPVFDSTLSSMQAAPSYDDNGLLVPQRMDVFACSGAPILLNISASDPDGDDVRIHVVDPDIDRTDECSDGISNYIENGGRWNANFFSSAPIQSLPGNCGSFQGYGAARVGDNAAQTTIAPVQQSSCTDPTCNKIKTLYSSYVSSIKLVQKPYLAVSYTLDLVKSNGLSSFLQSCGQSCREIRSNVDQVVCAAAYDDSRWRYGRWVGSTDPNGDDRYPWQRLHDNGDQVSQQVCWKIRLQAPPVFVTDAGGMESPFNQAWLDMTKSSFAPTSINGEYVEAAYKRIRIAANESKSVTFVAQDPEPWDRIKIFLLENPGSIKNMRISRSTCIPRLQDSSMCRAADVIDPTVYPKQKWTSALQNDTASSCSRARRQVEYKALPEDAGKAYRVCMTARDDSTGCANRGIRDATVYGWYSEVHCVVFEVVLPQLTWRPETSNLFTRIDAFVGCRTQLLLQVDDTTERSDHYLLVRLDTSASTRVPGAYTGNYPLVIETDGLPDGAVLTSSAPPTAGCIMEARTAVAAGEVLTVVQGIRSLGRSCSGGAQPGAACGSDADCMGGLCNQATSCMTLTIVRCRYCFEAQDTLIKVMRSFASDMNWLRIWALNGNVNGVNSTLIRNPDAIVSSKTDGLFFVGVTYQTKRHEMLSDVASRFRTTVKTILSLNWDIAQLGAEDHMPEGQELCLMPCSMLPA</sequence>
<dbReference type="EMBL" id="JH992981">
    <property type="protein sequence ID" value="EKX49541.1"/>
    <property type="molecule type" value="Genomic_DNA"/>
</dbReference>
<keyword evidence="4" id="KW-1185">Reference proteome</keyword>
<organism evidence="2">
    <name type="scientific">Guillardia theta (strain CCMP2712)</name>
    <name type="common">Cryptophyte</name>
    <dbReference type="NCBI Taxonomy" id="905079"/>
    <lineage>
        <taxon>Eukaryota</taxon>
        <taxon>Cryptophyceae</taxon>
        <taxon>Pyrenomonadales</taxon>
        <taxon>Geminigeraceae</taxon>
        <taxon>Guillardia</taxon>
    </lineage>
</organism>
<evidence type="ECO:0000313" key="2">
    <source>
        <dbReference type="EMBL" id="EKX49541.1"/>
    </source>
</evidence>
<gene>
    <name evidence="2" type="ORF">GUITHDRAFT_104502</name>
</gene>
<feature type="chain" id="PRO_5008771520" evidence="1">
    <location>
        <begin position="22"/>
        <end position="1397"/>
    </location>
</feature>
<dbReference type="EnsemblProtists" id="EKX49541">
    <property type="protein sequence ID" value="EKX49541"/>
    <property type="gene ID" value="GUITHDRAFT_104502"/>
</dbReference>
<keyword evidence="1" id="KW-0732">Signal</keyword>
<name>L1JLU8_GUITC</name>
<reference evidence="4" key="2">
    <citation type="submission" date="2012-11" db="EMBL/GenBank/DDBJ databases">
        <authorList>
            <person name="Kuo A."/>
            <person name="Curtis B.A."/>
            <person name="Tanifuji G."/>
            <person name="Burki F."/>
            <person name="Gruber A."/>
            <person name="Irimia M."/>
            <person name="Maruyama S."/>
            <person name="Arias M.C."/>
            <person name="Ball S.G."/>
            <person name="Gile G.H."/>
            <person name="Hirakawa Y."/>
            <person name="Hopkins J.F."/>
            <person name="Rensing S.A."/>
            <person name="Schmutz J."/>
            <person name="Symeonidi A."/>
            <person name="Elias M."/>
            <person name="Eveleigh R.J."/>
            <person name="Herman E.K."/>
            <person name="Klute M.J."/>
            <person name="Nakayama T."/>
            <person name="Obornik M."/>
            <person name="Reyes-Prieto A."/>
            <person name="Armbrust E.V."/>
            <person name="Aves S.J."/>
            <person name="Beiko R.G."/>
            <person name="Coutinho P."/>
            <person name="Dacks J.B."/>
            <person name="Durnford D.G."/>
            <person name="Fast N.M."/>
            <person name="Green B.R."/>
            <person name="Grisdale C."/>
            <person name="Hempe F."/>
            <person name="Henrissat B."/>
            <person name="Hoppner M.P."/>
            <person name="Ishida K.-I."/>
            <person name="Kim E."/>
            <person name="Koreny L."/>
            <person name="Kroth P.G."/>
            <person name="Liu Y."/>
            <person name="Malik S.-B."/>
            <person name="Maier U.G."/>
            <person name="McRose D."/>
            <person name="Mock T."/>
            <person name="Neilson J.A."/>
            <person name="Onodera N.T."/>
            <person name="Poole A.M."/>
            <person name="Pritham E.J."/>
            <person name="Richards T.A."/>
            <person name="Rocap G."/>
            <person name="Roy S.W."/>
            <person name="Sarai C."/>
            <person name="Schaack S."/>
            <person name="Shirato S."/>
            <person name="Slamovits C.H."/>
            <person name="Spencer D.F."/>
            <person name="Suzuki S."/>
            <person name="Worden A.Z."/>
            <person name="Zauner S."/>
            <person name="Barry K."/>
            <person name="Bell C."/>
            <person name="Bharti A.K."/>
            <person name="Crow J.A."/>
            <person name="Grimwood J."/>
            <person name="Kramer R."/>
            <person name="Lindquist E."/>
            <person name="Lucas S."/>
            <person name="Salamov A."/>
            <person name="McFadden G.I."/>
            <person name="Lane C.E."/>
            <person name="Keeling P.J."/>
            <person name="Gray M.W."/>
            <person name="Grigoriev I.V."/>
            <person name="Archibald J.M."/>
        </authorList>
    </citation>
    <scope>NUCLEOTIDE SEQUENCE</scope>
    <source>
        <strain evidence="4">CCMP2712</strain>
    </source>
</reference>
<dbReference type="PaxDb" id="55529-EKX49541"/>
<feature type="signal peptide" evidence="1">
    <location>
        <begin position="1"/>
        <end position="21"/>
    </location>
</feature>
<protein>
    <submittedName>
        <fullName evidence="2 3">Uncharacterized protein</fullName>
    </submittedName>
</protein>
<evidence type="ECO:0000256" key="1">
    <source>
        <dbReference type="SAM" id="SignalP"/>
    </source>
</evidence>
<evidence type="ECO:0000313" key="4">
    <source>
        <dbReference type="Proteomes" id="UP000011087"/>
    </source>
</evidence>
<dbReference type="HOGENOM" id="CLU_254573_0_0_1"/>
<accession>L1JLU8</accession>
<dbReference type="GeneID" id="17306409"/>
<reference evidence="2 4" key="1">
    <citation type="journal article" date="2012" name="Nature">
        <title>Algal genomes reveal evolutionary mosaicism and the fate of nucleomorphs.</title>
        <authorList>
            <consortium name="DOE Joint Genome Institute"/>
            <person name="Curtis B.A."/>
            <person name="Tanifuji G."/>
            <person name="Burki F."/>
            <person name="Gruber A."/>
            <person name="Irimia M."/>
            <person name="Maruyama S."/>
            <person name="Arias M.C."/>
            <person name="Ball S.G."/>
            <person name="Gile G.H."/>
            <person name="Hirakawa Y."/>
            <person name="Hopkins J.F."/>
            <person name="Kuo A."/>
            <person name="Rensing S.A."/>
            <person name="Schmutz J."/>
            <person name="Symeonidi A."/>
            <person name="Elias M."/>
            <person name="Eveleigh R.J."/>
            <person name="Herman E.K."/>
            <person name="Klute M.J."/>
            <person name="Nakayama T."/>
            <person name="Obornik M."/>
            <person name="Reyes-Prieto A."/>
            <person name="Armbrust E.V."/>
            <person name="Aves S.J."/>
            <person name="Beiko R.G."/>
            <person name="Coutinho P."/>
            <person name="Dacks J.B."/>
            <person name="Durnford D.G."/>
            <person name="Fast N.M."/>
            <person name="Green B.R."/>
            <person name="Grisdale C.J."/>
            <person name="Hempel F."/>
            <person name="Henrissat B."/>
            <person name="Hoppner M.P."/>
            <person name="Ishida K."/>
            <person name="Kim E."/>
            <person name="Koreny L."/>
            <person name="Kroth P.G."/>
            <person name="Liu Y."/>
            <person name="Malik S.B."/>
            <person name="Maier U.G."/>
            <person name="McRose D."/>
            <person name="Mock T."/>
            <person name="Neilson J.A."/>
            <person name="Onodera N.T."/>
            <person name="Poole A.M."/>
            <person name="Pritham E.J."/>
            <person name="Richards T.A."/>
            <person name="Rocap G."/>
            <person name="Roy S.W."/>
            <person name="Sarai C."/>
            <person name="Schaack S."/>
            <person name="Shirato S."/>
            <person name="Slamovits C.H."/>
            <person name="Spencer D.F."/>
            <person name="Suzuki S."/>
            <person name="Worden A.Z."/>
            <person name="Zauner S."/>
            <person name="Barry K."/>
            <person name="Bell C."/>
            <person name="Bharti A.K."/>
            <person name="Crow J.A."/>
            <person name="Grimwood J."/>
            <person name="Kramer R."/>
            <person name="Lindquist E."/>
            <person name="Lucas S."/>
            <person name="Salamov A."/>
            <person name="McFadden G.I."/>
            <person name="Lane C.E."/>
            <person name="Keeling P.J."/>
            <person name="Gray M.W."/>
            <person name="Grigoriev I.V."/>
            <person name="Archibald J.M."/>
        </authorList>
    </citation>
    <scope>NUCLEOTIDE SEQUENCE</scope>
    <source>
        <strain evidence="2 4">CCMP2712</strain>
    </source>
</reference>
<reference evidence="3" key="3">
    <citation type="submission" date="2015-06" db="UniProtKB">
        <authorList>
            <consortium name="EnsemblProtists"/>
        </authorList>
    </citation>
    <scope>IDENTIFICATION</scope>
</reference>
<dbReference type="RefSeq" id="XP_005836521.1">
    <property type="nucleotide sequence ID" value="XM_005836464.1"/>
</dbReference>